<feature type="domain" description="DUF2264" evidence="2">
    <location>
        <begin position="351"/>
        <end position="564"/>
    </location>
</feature>
<gene>
    <name evidence="3" type="ORF">J2Z17_004375</name>
</gene>
<organism evidence="3 4">
    <name type="scientific">Rhizobium halophytocola</name>
    <dbReference type="NCBI Taxonomy" id="735519"/>
    <lineage>
        <taxon>Bacteria</taxon>
        <taxon>Pseudomonadati</taxon>
        <taxon>Pseudomonadota</taxon>
        <taxon>Alphaproteobacteria</taxon>
        <taxon>Hyphomicrobiales</taxon>
        <taxon>Rhizobiaceae</taxon>
        <taxon>Rhizobium/Agrobacterium group</taxon>
        <taxon>Rhizobium</taxon>
    </lineage>
</organism>
<dbReference type="PANTHER" id="PTHR35339:SF4">
    <property type="entry name" value="LINALOOL DEHYDRATASE_ISOMERASE DOMAIN-CONTAINING PROTEIN"/>
    <property type="match status" value="1"/>
</dbReference>
<evidence type="ECO:0000313" key="4">
    <source>
        <dbReference type="Proteomes" id="UP000759443"/>
    </source>
</evidence>
<name>A0ABS4E4N9_9HYPH</name>
<evidence type="ECO:0000259" key="2">
    <source>
        <dbReference type="Pfam" id="PF20938"/>
    </source>
</evidence>
<dbReference type="Proteomes" id="UP000759443">
    <property type="component" value="Unassembled WGS sequence"/>
</dbReference>
<feature type="domain" description="DUF2264" evidence="1">
    <location>
        <begin position="4"/>
        <end position="333"/>
    </location>
</feature>
<evidence type="ECO:0008006" key="5">
    <source>
        <dbReference type="Google" id="ProtNLM"/>
    </source>
</evidence>
<dbReference type="EMBL" id="JAGGJU010000014">
    <property type="protein sequence ID" value="MBP1852916.1"/>
    <property type="molecule type" value="Genomic_DNA"/>
</dbReference>
<accession>A0ABS4E4N9</accession>
<dbReference type="InterPro" id="IPR049349">
    <property type="entry name" value="DUF2264_N"/>
</dbReference>
<reference evidence="3 4" key="1">
    <citation type="submission" date="2021-03" db="EMBL/GenBank/DDBJ databases">
        <title>Genomic Encyclopedia of Type Strains, Phase IV (KMG-IV): sequencing the most valuable type-strain genomes for metagenomic binning, comparative biology and taxonomic classification.</title>
        <authorList>
            <person name="Goeker M."/>
        </authorList>
    </citation>
    <scope>NUCLEOTIDE SEQUENCE [LARGE SCALE GENOMIC DNA]</scope>
    <source>
        <strain evidence="3 4">DSM 21600</strain>
    </source>
</reference>
<dbReference type="PANTHER" id="PTHR35339">
    <property type="entry name" value="LINALOOL DEHYDRATASE_ISOMERASE DOMAIN-CONTAINING PROTEIN"/>
    <property type="match status" value="1"/>
</dbReference>
<dbReference type="Pfam" id="PF10022">
    <property type="entry name" value="DUF2264"/>
    <property type="match status" value="1"/>
</dbReference>
<evidence type="ECO:0000313" key="3">
    <source>
        <dbReference type="EMBL" id="MBP1852916.1"/>
    </source>
</evidence>
<dbReference type="PIRSF" id="PIRSF014753">
    <property type="entry name" value="UCP014753"/>
    <property type="match status" value="1"/>
</dbReference>
<sequence length="590" mass="65588">MNGFYAPLRPWFSEGNARLRLGVSGAHYGSAAAEMESFVRPLWGIAPLVAGGFGFEDAARYVEGLSNGTDPDHPEFWGPVGSHDQRMVEMAGISLAFLLAPDTFWQPLAPAAKDRIERWMLTINDHPTADNNWLFFRILANLAMRKVGRNWSEQAVRAALNRIDEFHLGDGFYRDGKWYQLDYYTPMGMHFYGLLVAQMADDIFPDHARRFRQRARAFADNFQHWFDDTGAAIPYGRSMTYRFAQAAFWAACAFAGEEVLPWGRIKGLLLRHLRWWSTQPITDRDGVLSIGYSYPNLLVSEAYNAPGSPYWALKTLLVIALADNHPFWQAQEEAAEELPGGRVLAQTGGFITRRTSNDAVMLTGGQDGREHRYYDAKYSRFAYSSAFAFSVASDATAPDRPERSAVDSGLMVSRDGIAWMTRSGITEAGIDSDMAWGRWTPDGELTVDTWLDFGGNGWHVRLHRIVTAAPLHVAEGGFAIDRTGDGHQSPEQWFDLKPGQGSVRTLSAISAIVDLTGDREATIIRAAPNTNLRFPRTFFPRLAARVDAGTTWLATAAFAVPSPEAAITAIAVPETVKALCRRHGIALLRE</sequence>
<evidence type="ECO:0000259" key="1">
    <source>
        <dbReference type="Pfam" id="PF10022"/>
    </source>
</evidence>
<comment type="caution">
    <text evidence="3">The sequence shown here is derived from an EMBL/GenBank/DDBJ whole genome shotgun (WGS) entry which is preliminary data.</text>
</comment>
<dbReference type="InterPro" id="IPR016624">
    <property type="entry name" value="UCP014753"/>
</dbReference>
<keyword evidence="4" id="KW-1185">Reference proteome</keyword>
<dbReference type="InterPro" id="IPR049237">
    <property type="entry name" value="DUF2264_C"/>
</dbReference>
<protein>
    <recommendedName>
        <fullName evidence="5">DUF2264 domain-containing protein</fullName>
    </recommendedName>
</protein>
<dbReference type="Pfam" id="PF20938">
    <property type="entry name" value="DUF2264_C"/>
    <property type="match status" value="1"/>
</dbReference>
<proteinExistence type="predicted"/>